<feature type="signal peptide" evidence="2">
    <location>
        <begin position="1"/>
        <end position="17"/>
    </location>
</feature>
<feature type="compositionally biased region" description="Low complexity" evidence="1">
    <location>
        <begin position="34"/>
        <end position="46"/>
    </location>
</feature>
<evidence type="ECO:0000256" key="1">
    <source>
        <dbReference type="SAM" id="MobiDB-lite"/>
    </source>
</evidence>
<dbReference type="EMBL" id="CAJHJT010000056">
    <property type="protein sequence ID" value="CAD7012986.1"/>
    <property type="molecule type" value="Genomic_DNA"/>
</dbReference>
<evidence type="ECO:0000313" key="4">
    <source>
        <dbReference type="Proteomes" id="UP000606786"/>
    </source>
</evidence>
<sequence>MAAVVLISVIHLYIASFAPSPCHFLSFTENEIKQTSPTSSSSQQQQHQHDLASGVPASQNEVTCKRVALSHCHSEPVWLASYQLPSPLIPFALFPCWWKPHCV</sequence>
<proteinExistence type="predicted"/>
<keyword evidence="4" id="KW-1185">Reference proteome</keyword>
<feature type="chain" id="PRO_5032332334" evidence="2">
    <location>
        <begin position="18"/>
        <end position="103"/>
    </location>
</feature>
<protein>
    <submittedName>
        <fullName evidence="3">(Mediterranean fruit fly) hypothetical protein</fullName>
    </submittedName>
</protein>
<feature type="region of interest" description="Disordered" evidence="1">
    <location>
        <begin position="34"/>
        <end position="56"/>
    </location>
</feature>
<gene>
    <name evidence="3" type="ORF">CCAP1982_LOCUS21077</name>
</gene>
<comment type="caution">
    <text evidence="3">The sequence shown here is derived from an EMBL/GenBank/DDBJ whole genome shotgun (WGS) entry which is preliminary data.</text>
</comment>
<dbReference type="Proteomes" id="UP000606786">
    <property type="component" value="Unassembled WGS sequence"/>
</dbReference>
<evidence type="ECO:0000313" key="3">
    <source>
        <dbReference type="EMBL" id="CAD7012986.1"/>
    </source>
</evidence>
<evidence type="ECO:0000256" key="2">
    <source>
        <dbReference type="SAM" id="SignalP"/>
    </source>
</evidence>
<reference evidence="3" key="1">
    <citation type="submission" date="2020-11" db="EMBL/GenBank/DDBJ databases">
        <authorList>
            <person name="Whitehead M."/>
        </authorList>
    </citation>
    <scope>NUCLEOTIDE SEQUENCE</scope>
    <source>
        <strain evidence="3">EGII</strain>
    </source>
</reference>
<dbReference type="AlphaFoldDB" id="A0A811VC79"/>
<accession>A0A811VC79</accession>
<name>A0A811VC79_CERCA</name>
<keyword evidence="2" id="KW-0732">Signal</keyword>
<organism evidence="3 4">
    <name type="scientific">Ceratitis capitata</name>
    <name type="common">Mediterranean fruit fly</name>
    <name type="synonym">Tephritis capitata</name>
    <dbReference type="NCBI Taxonomy" id="7213"/>
    <lineage>
        <taxon>Eukaryota</taxon>
        <taxon>Metazoa</taxon>
        <taxon>Ecdysozoa</taxon>
        <taxon>Arthropoda</taxon>
        <taxon>Hexapoda</taxon>
        <taxon>Insecta</taxon>
        <taxon>Pterygota</taxon>
        <taxon>Neoptera</taxon>
        <taxon>Endopterygota</taxon>
        <taxon>Diptera</taxon>
        <taxon>Brachycera</taxon>
        <taxon>Muscomorpha</taxon>
        <taxon>Tephritoidea</taxon>
        <taxon>Tephritidae</taxon>
        <taxon>Ceratitis</taxon>
        <taxon>Ceratitis</taxon>
    </lineage>
</organism>